<dbReference type="EMBL" id="FNNI01000001">
    <property type="protein sequence ID" value="SDW26025.1"/>
    <property type="molecule type" value="Genomic_DNA"/>
</dbReference>
<dbReference type="InterPro" id="IPR007434">
    <property type="entry name" value="FemAB-like"/>
</dbReference>
<dbReference type="SUPFAM" id="SSF55729">
    <property type="entry name" value="Acyl-CoA N-acyltransferases (Nat)"/>
    <property type="match status" value="1"/>
</dbReference>
<reference evidence="1 2" key="1">
    <citation type="submission" date="2016-10" db="EMBL/GenBank/DDBJ databases">
        <authorList>
            <person name="de Groot N.N."/>
        </authorList>
    </citation>
    <scope>NUCLEOTIDE SEQUENCE [LARGE SCALE GENOMIC DNA]</scope>
    <source>
        <strain evidence="1 2">DSM 19219</strain>
    </source>
</reference>
<dbReference type="InterPro" id="IPR016181">
    <property type="entry name" value="Acyl_CoA_acyltransferase"/>
</dbReference>
<sequence>MPGKRKAMSHHHADNASLSLQRVSAIASVDAEQWNALVDDDHPFLRHEFLHALEASRAVCSATGWEPCHLTVWRGARLVAGMPCYRKFHSFGEYVFDWAWADAWEQAGGRYYPKALTAIPFTPAPGPRLLLSRDVEHDIVLRLFSQAWENDDVSSWHLLFAHDADIDIWQRAHPELVTRHGLQFQWRDDGYENFDGFLATMTSRRRKEIRRERRIVADQGLEIVRLVGEAIDQTALEHFFRCYRITYLERGQQGYLNFDFFQRLRDTMPRSMVLMQVRLEGRPVAAALCFQGTHTLYGRYWGSEVMAECLHFEACYYQGIDYCLSHGLTVFDPGTQGEHKLSRGFAPRRLRSLHYIDDPGLRDAVVRFCDEECRYIDAYARQALDALPFKR</sequence>
<organism evidence="1 2">
    <name type="scientific">Aidingimonas halophila</name>
    <dbReference type="NCBI Taxonomy" id="574349"/>
    <lineage>
        <taxon>Bacteria</taxon>
        <taxon>Pseudomonadati</taxon>
        <taxon>Pseudomonadota</taxon>
        <taxon>Gammaproteobacteria</taxon>
        <taxon>Oceanospirillales</taxon>
        <taxon>Halomonadaceae</taxon>
        <taxon>Aidingimonas</taxon>
    </lineage>
</organism>
<name>A0A1H2S389_9GAMM</name>
<keyword evidence="2" id="KW-1185">Reference proteome</keyword>
<dbReference type="PANTHER" id="PTHR47017:SF1">
    <property type="entry name" value="ACYL-COA"/>
    <property type="match status" value="1"/>
</dbReference>
<evidence type="ECO:0000313" key="2">
    <source>
        <dbReference type="Proteomes" id="UP000198500"/>
    </source>
</evidence>
<dbReference type="Gene3D" id="3.40.630.30">
    <property type="match status" value="1"/>
</dbReference>
<dbReference type="PANTHER" id="PTHR47017">
    <property type="entry name" value="ACYL-COA"/>
    <property type="match status" value="1"/>
</dbReference>
<dbReference type="Pfam" id="PF04339">
    <property type="entry name" value="FemAB_like"/>
    <property type="match status" value="1"/>
</dbReference>
<dbReference type="STRING" id="574349.SAMN05443545_101461"/>
<evidence type="ECO:0000313" key="1">
    <source>
        <dbReference type="EMBL" id="SDW26025.1"/>
    </source>
</evidence>
<dbReference type="AlphaFoldDB" id="A0A1H2S389"/>
<dbReference type="Proteomes" id="UP000198500">
    <property type="component" value="Unassembled WGS sequence"/>
</dbReference>
<gene>
    <name evidence="1" type="ORF">SAMN05443545_101461</name>
</gene>
<accession>A0A1H2S389</accession>
<evidence type="ECO:0008006" key="3">
    <source>
        <dbReference type="Google" id="ProtNLM"/>
    </source>
</evidence>
<protein>
    <recommendedName>
        <fullName evidence="3">N-acetyltransferase</fullName>
    </recommendedName>
</protein>
<proteinExistence type="predicted"/>